<name>A0ABQ1MIC4_9BACT</name>
<sequence>MKIQFSYTTLFFFSVLSAFGQQSLELKKGVVFEQEPIDYYLGVDSAYFDVPHYVLWVDPIDKRIVDFNIHIPIAPVSKGSFYIEEALSAYGAYVLLAIPKISPERISYAHVDILPASTDLQQVWRKQVETTNPNWNRTTQEVAFQFASNTKQPQEIKSGELSTRLQEDNWELSMANPVPTEVITVQIMTKDSVVFQANGTQQNMKIPARMLPPGELKIKIQTEETELTELAIYNPLIAIREADISFETLNDSLALVALSKLINPWIAMSDVSVKLSITDFPELVVDMGHTGDIVHEGQEFDEQTIAVFHSHQNGKKKGGQKIVVFNRENEIYYTSDSDGNYFFDQFDYSMLDDDYHVVSHDDFQGKVDVAVTYPDLESLKSILPDLLATIPARKLIEQGKPKFTFNMENTGILLDEVSVTAKRKRATLLDEREKPNSVHFRNTDGICLFGVLNCDQHPPYIGINGEATSIDVKGIKINPWRGKTSQRPLHLYKTEDDRPILKYWTSHRKNAGSMLPYPLTFFEVIESKERIRNVQEHYFWEEQVFGFYSELISQAYGSLSLLYFSELELPKLYSDAYLVMELIHHPSGSRQQVVKKIAAGTQAMN</sequence>
<proteinExistence type="predicted"/>
<accession>A0ABQ1MIC4</accession>
<comment type="caution">
    <text evidence="1">The sequence shown here is derived from an EMBL/GenBank/DDBJ whole genome shotgun (WGS) entry which is preliminary data.</text>
</comment>
<keyword evidence="2" id="KW-1185">Reference proteome</keyword>
<gene>
    <name evidence="1" type="ORF">GCM10010993_19670</name>
</gene>
<organism evidence="1 2">
    <name type="scientific">Belliella aquatica</name>
    <dbReference type="NCBI Taxonomy" id="1323734"/>
    <lineage>
        <taxon>Bacteria</taxon>
        <taxon>Pseudomonadati</taxon>
        <taxon>Bacteroidota</taxon>
        <taxon>Cytophagia</taxon>
        <taxon>Cytophagales</taxon>
        <taxon>Cyclobacteriaceae</taxon>
        <taxon>Belliella</taxon>
    </lineage>
</organism>
<dbReference type="EMBL" id="BMFD01000006">
    <property type="protein sequence ID" value="GGC41069.1"/>
    <property type="molecule type" value="Genomic_DNA"/>
</dbReference>
<dbReference type="RefSeq" id="WP_188442316.1">
    <property type="nucleotide sequence ID" value="NZ_BMFD01000006.1"/>
</dbReference>
<evidence type="ECO:0000313" key="1">
    <source>
        <dbReference type="EMBL" id="GGC41069.1"/>
    </source>
</evidence>
<evidence type="ECO:0000313" key="2">
    <source>
        <dbReference type="Proteomes" id="UP000635885"/>
    </source>
</evidence>
<protein>
    <submittedName>
        <fullName evidence="1">Uncharacterized protein</fullName>
    </submittedName>
</protein>
<dbReference type="Proteomes" id="UP000635885">
    <property type="component" value="Unassembled WGS sequence"/>
</dbReference>
<reference evidence="2" key="1">
    <citation type="journal article" date="2019" name="Int. J. Syst. Evol. Microbiol.">
        <title>The Global Catalogue of Microorganisms (GCM) 10K type strain sequencing project: providing services to taxonomists for standard genome sequencing and annotation.</title>
        <authorList>
            <consortium name="The Broad Institute Genomics Platform"/>
            <consortium name="The Broad Institute Genome Sequencing Center for Infectious Disease"/>
            <person name="Wu L."/>
            <person name="Ma J."/>
        </authorList>
    </citation>
    <scope>NUCLEOTIDE SEQUENCE [LARGE SCALE GENOMIC DNA]</scope>
    <source>
        <strain evidence="2">CGMCC 1.12479</strain>
    </source>
</reference>